<sequence length="744" mass="78507">MVQASFLCACGPKALELGQDGRLRKSTQDVEAVARSSFGQGIEVLKSPGGCLAAVGQPSVVSFAKTNSLLAVVVGSLENYGYLVNKYLLAELQPQTRKESWRSDFTLNDVSKAEPVSVATLIAYLFTTLGPAGLLRKLRGFFTLVVYDPQKAWVLAARSPGARATVIEARGPDGSLLLASEPSRLPPGSHSLRELQPGCFKLGWHSGPRRFARPVVPPGPPAAPVAAGIGPRPVERQSTMTDVPPVPTASALGKPPPGALEAGGMRKTKRGKRGGKKHAAEAEQKSAERQRKLPGRHSLDALVHTAAETGRQLSDLRHFVISEALPTPKVSDGQTWRRPGPGKPPEGRADTGPAARPSQASAGPQKGAMRKQRARLPRIRTHSPPGSSPTYHPSEQRPTARSGSGSSTDEHTGLENSPPRGVNSMPGVPHLTPVLLRRLGGLKKSDSGKSLTSNSSRGSSQSPSSSRRSPLGLLRQLAHSTIRRGFASHSTPNLAALGEACAADEPTQATWGRQQQLFEPHMEPVTEDAREGVTTPLGSLQDRSVWGDARLGNPSQSMQSRRGWGVNPPELSPYLRSPLGDAAGSFSQGFDVSSSSMMLSMGQQPVSTAADINENAWGSMWRATPWDAAMVGMASLKAGAGPSQGQGASGSAYRPAGHQGQGSSEGPQPMGSGGWMQGFGLGPPAQQQGHRSTHRVTISGGLQGQQQPTLLRQQMKRMNKSKSCNDLEHAVSGLASRGALLAFV</sequence>
<accession>A0AAW1SP18</accession>
<feature type="region of interest" description="Disordered" evidence="1">
    <location>
        <begin position="442"/>
        <end position="470"/>
    </location>
</feature>
<evidence type="ECO:0000313" key="2">
    <source>
        <dbReference type="EMBL" id="KAK9849938.1"/>
    </source>
</evidence>
<feature type="compositionally biased region" description="Basic residues" evidence="1">
    <location>
        <begin position="266"/>
        <end position="277"/>
    </location>
</feature>
<dbReference type="Gene3D" id="3.60.20.10">
    <property type="entry name" value="Glutamine Phosphoribosylpyrophosphate, subunit 1, domain 1"/>
    <property type="match status" value="1"/>
</dbReference>
<feature type="region of interest" description="Disordered" evidence="1">
    <location>
        <begin position="638"/>
        <end position="706"/>
    </location>
</feature>
<keyword evidence="3" id="KW-1185">Reference proteome</keyword>
<feature type="region of interest" description="Disordered" evidence="1">
    <location>
        <begin position="215"/>
        <end position="298"/>
    </location>
</feature>
<organism evidence="2 3">
    <name type="scientific">Apatococcus fuscideae</name>
    <dbReference type="NCBI Taxonomy" id="2026836"/>
    <lineage>
        <taxon>Eukaryota</taxon>
        <taxon>Viridiplantae</taxon>
        <taxon>Chlorophyta</taxon>
        <taxon>core chlorophytes</taxon>
        <taxon>Trebouxiophyceae</taxon>
        <taxon>Chlorellales</taxon>
        <taxon>Chlorellaceae</taxon>
        <taxon>Apatococcus</taxon>
    </lineage>
</organism>
<dbReference type="InterPro" id="IPR029055">
    <property type="entry name" value="Ntn_hydrolases_N"/>
</dbReference>
<evidence type="ECO:0000313" key="3">
    <source>
        <dbReference type="Proteomes" id="UP001485043"/>
    </source>
</evidence>
<feature type="compositionally biased region" description="Polar residues" evidence="1">
    <location>
        <begin position="384"/>
        <end position="407"/>
    </location>
</feature>
<evidence type="ECO:0008006" key="4">
    <source>
        <dbReference type="Google" id="ProtNLM"/>
    </source>
</evidence>
<dbReference type="AlphaFoldDB" id="A0AAW1SP18"/>
<gene>
    <name evidence="2" type="ORF">WJX84_009665</name>
</gene>
<feature type="compositionally biased region" description="Low complexity" evidence="1">
    <location>
        <begin position="455"/>
        <end position="470"/>
    </location>
</feature>
<protein>
    <recommendedName>
        <fullName evidence="4">Glutamine amidotransferase type-2 domain-containing protein</fullName>
    </recommendedName>
</protein>
<evidence type="ECO:0000256" key="1">
    <source>
        <dbReference type="SAM" id="MobiDB-lite"/>
    </source>
</evidence>
<feature type="compositionally biased region" description="Basic and acidic residues" evidence="1">
    <location>
        <begin position="278"/>
        <end position="291"/>
    </location>
</feature>
<feature type="compositionally biased region" description="Basic residues" evidence="1">
    <location>
        <begin position="368"/>
        <end position="381"/>
    </location>
</feature>
<dbReference type="SUPFAM" id="SSF56235">
    <property type="entry name" value="N-terminal nucleophile aminohydrolases (Ntn hydrolases)"/>
    <property type="match status" value="1"/>
</dbReference>
<reference evidence="2 3" key="1">
    <citation type="journal article" date="2024" name="Nat. Commun.">
        <title>Phylogenomics reveals the evolutionary origins of lichenization in chlorophyte algae.</title>
        <authorList>
            <person name="Puginier C."/>
            <person name="Libourel C."/>
            <person name="Otte J."/>
            <person name="Skaloud P."/>
            <person name="Haon M."/>
            <person name="Grisel S."/>
            <person name="Petersen M."/>
            <person name="Berrin J.G."/>
            <person name="Delaux P.M."/>
            <person name="Dal Grande F."/>
            <person name="Keller J."/>
        </authorList>
    </citation>
    <scope>NUCLEOTIDE SEQUENCE [LARGE SCALE GENOMIC DNA]</scope>
    <source>
        <strain evidence="2 3">SAG 2523</strain>
    </source>
</reference>
<comment type="caution">
    <text evidence="2">The sequence shown here is derived from an EMBL/GenBank/DDBJ whole genome shotgun (WGS) entry which is preliminary data.</text>
</comment>
<feature type="compositionally biased region" description="Gly residues" evidence="1">
    <location>
        <begin position="671"/>
        <end position="681"/>
    </location>
</feature>
<dbReference type="EMBL" id="JALJOV010001314">
    <property type="protein sequence ID" value="KAK9849938.1"/>
    <property type="molecule type" value="Genomic_DNA"/>
</dbReference>
<name>A0AAW1SP18_9CHLO</name>
<dbReference type="Proteomes" id="UP001485043">
    <property type="component" value="Unassembled WGS sequence"/>
</dbReference>
<feature type="region of interest" description="Disordered" evidence="1">
    <location>
        <begin position="325"/>
        <end position="430"/>
    </location>
</feature>
<proteinExistence type="predicted"/>